<dbReference type="AlphaFoldDB" id="A0A090KVZ3"/>
<dbReference type="Proteomes" id="UP000040576">
    <property type="component" value="Unassembled WGS sequence"/>
</dbReference>
<sequence>MDIFIKQRNDPPFERGNTMIYADLHVHTNHSDGVCEIEDVLTQAKEKNIQALAITDHDTVNHWPEVKACAERLGLETIRGVEMSCYDFDVFKKVHILGLWLDKVDYVEKLCTNTLISRDNYHRQLIKELKQKNYYITYDDAKKYSKYNIVFKMNIYQALKEKYPDEMTPKKYKELFASKTSKETDLKMGYIDVKEGIKAIQRDGGIAILAHPCVYDNYNEIGKYVEFGLQGIEINHSKMKPIDYELTKNLAVKYNLCKSGGSDFHDPELIQFGKNGLTKQQFEDLKRFALKTKEQKN</sequence>
<feature type="domain" description="Polymerase/histidinol phosphatase N-terminal" evidence="1">
    <location>
        <begin position="22"/>
        <end position="87"/>
    </location>
</feature>
<evidence type="ECO:0000313" key="3">
    <source>
        <dbReference type="Proteomes" id="UP000040576"/>
    </source>
</evidence>
<dbReference type="SUPFAM" id="SSF89550">
    <property type="entry name" value="PHP domain-like"/>
    <property type="match status" value="1"/>
</dbReference>
<gene>
    <name evidence="2" type="ORF">BT1A1_3062</name>
</gene>
<dbReference type="PANTHER" id="PTHR42924">
    <property type="entry name" value="EXONUCLEASE"/>
    <property type="match status" value="1"/>
</dbReference>
<dbReference type="Gene3D" id="3.20.20.140">
    <property type="entry name" value="Metal-dependent hydrolases"/>
    <property type="match status" value="1"/>
</dbReference>
<dbReference type="GO" id="GO:0004534">
    <property type="term" value="F:5'-3' RNA exonuclease activity"/>
    <property type="evidence" value="ECO:0007669"/>
    <property type="project" value="TreeGrafter"/>
</dbReference>
<proteinExistence type="predicted"/>
<accession>A0A090KVZ3</accession>
<organism evidence="2 3">
    <name type="scientific">Caldibacillus thermoamylovorans</name>
    <dbReference type="NCBI Taxonomy" id="35841"/>
    <lineage>
        <taxon>Bacteria</taxon>
        <taxon>Bacillati</taxon>
        <taxon>Bacillota</taxon>
        <taxon>Bacilli</taxon>
        <taxon>Bacillales</taxon>
        <taxon>Bacillaceae</taxon>
        <taxon>Caldibacillus</taxon>
    </lineage>
</organism>
<protein>
    <submittedName>
        <fullName evidence="2">Phosphotransferase domain-containing protein</fullName>
    </submittedName>
</protein>
<dbReference type="Pfam" id="PF02811">
    <property type="entry name" value="PHP"/>
    <property type="match status" value="1"/>
</dbReference>
<dbReference type="InterPro" id="IPR003141">
    <property type="entry name" value="Pol/His_phosphatase_N"/>
</dbReference>
<dbReference type="PANTHER" id="PTHR42924:SF3">
    <property type="entry name" value="POLYMERASE_HISTIDINOL PHOSPHATASE N-TERMINAL DOMAIN-CONTAINING PROTEIN"/>
    <property type="match status" value="1"/>
</dbReference>
<dbReference type="SMART" id="SM00481">
    <property type="entry name" value="POLIIIAc"/>
    <property type="match status" value="1"/>
</dbReference>
<keyword evidence="2" id="KW-0808">Transferase</keyword>
<name>A0A090KVZ3_9BACI</name>
<evidence type="ECO:0000259" key="1">
    <source>
        <dbReference type="SMART" id="SM00481"/>
    </source>
</evidence>
<dbReference type="CDD" id="cd07438">
    <property type="entry name" value="PHP_HisPPase_AMP"/>
    <property type="match status" value="1"/>
</dbReference>
<evidence type="ECO:0000313" key="2">
    <source>
        <dbReference type="EMBL" id="CEE02849.1"/>
    </source>
</evidence>
<dbReference type="EMBL" id="CCRF01000089">
    <property type="protein sequence ID" value="CEE02849.1"/>
    <property type="molecule type" value="Genomic_DNA"/>
</dbReference>
<dbReference type="InterPro" id="IPR016195">
    <property type="entry name" value="Pol/histidinol_Pase-like"/>
</dbReference>
<reference evidence="2 3" key="1">
    <citation type="submission" date="2014-07" db="EMBL/GenBank/DDBJ databases">
        <authorList>
            <person name="Wibberg Daniel"/>
        </authorList>
    </citation>
    <scope>NUCLEOTIDE SEQUENCE [LARGE SCALE GENOMIC DNA]</scope>
</reference>
<dbReference type="GO" id="GO:0016740">
    <property type="term" value="F:transferase activity"/>
    <property type="evidence" value="ECO:0007669"/>
    <property type="project" value="UniProtKB-KW"/>
</dbReference>
<dbReference type="InterPro" id="IPR052018">
    <property type="entry name" value="PHP_domain"/>
</dbReference>
<dbReference type="GO" id="GO:0035312">
    <property type="term" value="F:5'-3' DNA exonuclease activity"/>
    <property type="evidence" value="ECO:0007669"/>
    <property type="project" value="TreeGrafter"/>
</dbReference>
<keyword evidence="3" id="KW-1185">Reference proteome</keyword>
<dbReference type="Gene3D" id="1.10.150.650">
    <property type="match status" value="1"/>
</dbReference>
<dbReference type="InterPro" id="IPR004013">
    <property type="entry name" value="PHP_dom"/>
</dbReference>